<dbReference type="Proteomes" id="UP000792457">
    <property type="component" value="Unassembled WGS sequence"/>
</dbReference>
<evidence type="ECO:0000313" key="1">
    <source>
        <dbReference type="EMBL" id="KAG8237974.1"/>
    </source>
</evidence>
<sequence length="85" mass="9930">MDAMGVQIGRMEKKFLLYTGCFNPFGLPNHTRKAQNILYRVLSWVEVEEKRNYPLLKDLEFEMPVSQKFPSYQLGVSAITSDHLY</sequence>
<protein>
    <submittedName>
        <fullName evidence="1">Uncharacterized protein</fullName>
    </submittedName>
</protein>
<organism evidence="1 2">
    <name type="scientific">Ladona fulva</name>
    <name type="common">Scarce chaser dragonfly</name>
    <name type="synonym">Libellula fulva</name>
    <dbReference type="NCBI Taxonomy" id="123851"/>
    <lineage>
        <taxon>Eukaryota</taxon>
        <taxon>Metazoa</taxon>
        <taxon>Ecdysozoa</taxon>
        <taxon>Arthropoda</taxon>
        <taxon>Hexapoda</taxon>
        <taxon>Insecta</taxon>
        <taxon>Pterygota</taxon>
        <taxon>Palaeoptera</taxon>
        <taxon>Odonata</taxon>
        <taxon>Epiprocta</taxon>
        <taxon>Anisoptera</taxon>
        <taxon>Libelluloidea</taxon>
        <taxon>Libellulidae</taxon>
        <taxon>Ladona</taxon>
    </lineage>
</organism>
<evidence type="ECO:0000313" key="2">
    <source>
        <dbReference type="Proteomes" id="UP000792457"/>
    </source>
</evidence>
<name>A0A8K0KPB4_LADFU</name>
<accession>A0A8K0KPB4</accession>
<reference evidence="1" key="2">
    <citation type="submission" date="2017-10" db="EMBL/GenBank/DDBJ databases">
        <title>Ladona fulva Genome sequencing and assembly.</title>
        <authorList>
            <person name="Murali S."/>
            <person name="Richards S."/>
            <person name="Bandaranaike D."/>
            <person name="Bellair M."/>
            <person name="Blankenburg K."/>
            <person name="Chao H."/>
            <person name="Dinh H."/>
            <person name="Doddapaneni H."/>
            <person name="Dugan-Rocha S."/>
            <person name="Elkadiri S."/>
            <person name="Gnanaolivu R."/>
            <person name="Hernandez B."/>
            <person name="Skinner E."/>
            <person name="Javaid M."/>
            <person name="Lee S."/>
            <person name="Li M."/>
            <person name="Ming W."/>
            <person name="Munidasa M."/>
            <person name="Muniz J."/>
            <person name="Nguyen L."/>
            <person name="Hughes D."/>
            <person name="Osuji N."/>
            <person name="Pu L.-L."/>
            <person name="Puazo M."/>
            <person name="Qu C."/>
            <person name="Quiroz J."/>
            <person name="Raj R."/>
            <person name="Weissenberger G."/>
            <person name="Xin Y."/>
            <person name="Zou X."/>
            <person name="Han Y."/>
            <person name="Worley K."/>
            <person name="Muzny D."/>
            <person name="Gibbs R."/>
        </authorList>
    </citation>
    <scope>NUCLEOTIDE SEQUENCE</scope>
    <source>
        <strain evidence="1">Sampled in the wild</strain>
    </source>
</reference>
<keyword evidence="2" id="KW-1185">Reference proteome</keyword>
<proteinExistence type="predicted"/>
<dbReference type="AlphaFoldDB" id="A0A8K0KPB4"/>
<comment type="caution">
    <text evidence="1">The sequence shown here is derived from an EMBL/GenBank/DDBJ whole genome shotgun (WGS) entry which is preliminary data.</text>
</comment>
<gene>
    <name evidence="1" type="ORF">J437_LFUL014675</name>
</gene>
<reference evidence="1" key="1">
    <citation type="submission" date="2013-04" db="EMBL/GenBank/DDBJ databases">
        <authorList>
            <person name="Qu J."/>
            <person name="Murali S.C."/>
            <person name="Bandaranaike D."/>
            <person name="Bellair M."/>
            <person name="Blankenburg K."/>
            <person name="Chao H."/>
            <person name="Dinh H."/>
            <person name="Doddapaneni H."/>
            <person name="Downs B."/>
            <person name="Dugan-Rocha S."/>
            <person name="Elkadiri S."/>
            <person name="Gnanaolivu R.D."/>
            <person name="Hernandez B."/>
            <person name="Javaid M."/>
            <person name="Jayaseelan J.C."/>
            <person name="Lee S."/>
            <person name="Li M."/>
            <person name="Ming W."/>
            <person name="Munidasa M."/>
            <person name="Muniz J."/>
            <person name="Nguyen L."/>
            <person name="Ongeri F."/>
            <person name="Osuji N."/>
            <person name="Pu L.-L."/>
            <person name="Puazo M."/>
            <person name="Qu C."/>
            <person name="Quiroz J."/>
            <person name="Raj R."/>
            <person name="Weissenberger G."/>
            <person name="Xin Y."/>
            <person name="Zou X."/>
            <person name="Han Y."/>
            <person name="Richards S."/>
            <person name="Worley K."/>
            <person name="Muzny D."/>
            <person name="Gibbs R."/>
        </authorList>
    </citation>
    <scope>NUCLEOTIDE SEQUENCE</scope>
    <source>
        <strain evidence="1">Sampled in the wild</strain>
    </source>
</reference>
<dbReference type="EMBL" id="KZ309256">
    <property type="protein sequence ID" value="KAG8237974.1"/>
    <property type="molecule type" value="Genomic_DNA"/>
</dbReference>